<feature type="transmembrane region" description="Helical" evidence="7">
    <location>
        <begin position="327"/>
        <end position="345"/>
    </location>
</feature>
<feature type="transmembrane region" description="Helical" evidence="7">
    <location>
        <begin position="97"/>
        <end position="116"/>
    </location>
</feature>
<organism evidence="8">
    <name type="scientific">Archaeoglobus fulgidus</name>
    <dbReference type="NCBI Taxonomy" id="2234"/>
    <lineage>
        <taxon>Archaea</taxon>
        <taxon>Methanobacteriati</taxon>
        <taxon>Methanobacteriota</taxon>
        <taxon>Archaeoglobi</taxon>
        <taxon>Archaeoglobales</taxon>
        <taxon>Archaeoglobaceae</taxon>
        <taxon>Archaeoglobus</taxon>
    </lineage>
</organism>
<protein>
    <recommendedName>
        <fullName evidence="9">Xanthine permease</fullName>
    </recommendedName>
</protein>
<feature type="transmembrane region" description="Helical" evidence="7">
    <location>
        <begin position="184"/>
        <end position="203"/>
    </location>
</feature>
<dbReference type="AlphaFoldDB" id="A0A7J2TGK9"/>
<evidence type="ECO:0000256" key="2">
    <source>
        <dbReference type="ARBA" id="ARBA00008821"/>
    </source>
</evidence>
<gene>
    <name evidence="8" type="ORF">ENP88_01105</name>
</gene>
<sequence length="424" mass="46869">MKGLKYGIDEIPKPNELISLSIHWLIIAAPILIIGGRIVADFQFTEAFEKTLYMQKLFLISGLTILAQILIGHRLPIISGPSAILIAGIYATNGPSAYTSITICGLLLFFFAITGKMRILQSLFSQKIVSIVFLLIIITLLPLIIDLISSEGSAFYNAVFSIIFVSSLFLLAKFLKGFWSTNMLFIALIFGTVIYLSIFPREFKPIEIGYVDFHFSFSFKPEILIPFLFFYLALAINDFSSIYSVGKMLEANGLEERVKKGVLITGISNFFSGLFNVVGTVNYAMSPGIIAITGSASRFSLLPAGIFLILFALFPPLIHFFAMIPKAVIASVFVYILCHQLLFALKFLKIDDFSSAISIFIPLILGSLATFAPSQFFDFFPILKPVFGNGFIVGLLVAVLIERISRERDKFISKTEGHGKEGCG</sequence>
<dbReference type="PANTHER" id="PTHR42810">
    <property type="entry name" value="PURINE PERMEASE C1399.01C-RELATED"/>
    <property type="match status" value="1"/>
</dbReference>
<evidence type="ECO:0000256" key="1">
    <source>
        <dbReference type="ARBA" id="ARBA00004141"/>
    </source>
</evidence>
<feature type="transmembrane region" description="Helical" evidence="7">
    <location>
        <begin position="223"/>
        <end position="245"/>
    </location>
</feature>
<evidence type="ECO:0000256" key="3">
    <source>
        <dbReference type="ARBA" id="ARBA00022448"/>
    </source>
</evidence>
<reference evidence="8" key="1">
    <citation type="journal article" date="2020" name="mSystems">
        <title>Genome- and Community-Level Interaction Insights into Carbon Utilization and Element Cycling Functions of Hydrothermarchaeota in Hydrothermal Sediment.</title>
        <authorList>
            <person name="Zhou Z."/>
            <person name="Liu Y."/>
            <person name="Xu W."/>
            <person name="Pan J."/>
            <person name="Luo Z.H."/>
            <person name="Li M."/>
        </authorList>
    </citation>
    <scope>NUCLEOTIDE SEQUENCE [LARGE SCALE GENOMIC DNA]</scope>
    <source>
        <strain evidence="8">SpSt-26</strain>
    </source>
</reference>
<keyword evidence="6 7" id="KW-0472">Membrane</keyword>
<comment type="caution">
    <text evidence="8">The sequence shown here is derived from an EMBL/GenBank/DDBJ whole genome shotgun (WGS) entry which is preliminary data.</text>
</comment>
<proteinExistence type="inferred from homology"/>
<keyword evidence="3" id="KW-0813">Transport</keyword>
<evidence type="ECO:0000256" key="6">
    <source>
        <dbReference type="ARBA" id="ARBA00023136"/>
    </source>
</evidence>
<dbReference type="InterPro" id="IPR006043">
    <property type="entry name" value="NCS2"/>
</dbReference>
<dbReference type="PANTHER" id="PTHR42810:SF2">
    <property type="entry name" value="PURINE PERMEASE C1399.01C-RELATED"/>
    <property type="match status" value="1"/>
</dbReference>
<feature type="transmembrane region" description="Helical" evidence="7">
    <location>
        <begin position="382"/>
        <end position="401"/>
    </location>
</feature>
<evidence type="ECO:0000256" key="4">
    <source>
        <dbReference type="ARBA" id="ARBA00022692"/>
    </source>
</evidence>
<evidence type="ECO:0000313" key="8">
    <source>
        <dbReference type="EMBL" id="HEH34760.1"/>
    </source>
</evidence>
<dbReference type="GO" id="GO:0005886">
    <property type="term" value="C:plasma membrane"/>
    <property type="evidence" value="ECO:0007669"/>
    <property type="project" value="TreeGrafter"/>
</dbReference>
<evidence type="ECO:0000256" key="7">
    <source>
        <dbReference type="SAM" id="Phobius"/>
    </source>
</evidence>
<keyword evidence="4 7" id="KW-0812">Transmembrane</keyword>
<evidence type="ECO:0000256" key="5">
    <source>
        <dbReference type="ARBA" id="ARBA00022989"/>
    </source>
</evidence>
<feature type="transmembrane region" description="Helical" evidence="7">
    <location>
        <begin position="52"/>
        <end position="71"/>
    </location>
</feature>
<dbReference type="Pfam" id="PF00860">
    <property type="entry name" value="Xan_ur_permease"/>
    <property type="match status" value="1"/>
</dbReference>
<feature type="transmembrane region" description="Helical" evidence="7">
    <location>
        <begin position="128"/>
        <end position="148"/>
    </location>
</feature>
<dbReference type="NCBIfam" id="NF037981">
    <property type="entry name" value="NCS2_1"/>
    <property type="match status" value="1"/>
</dbReference>
<name>A0A7J2TGK9_ARCFL</name>
<feature type="transmembrane region" description="Helical" evidence="7">
    <location>
        <begin position="20"/>
        <end position="40"/>
    </location>
</feature>
<accession>A0A7J2TGK9</accession>
<keyword evidence="5 7" id="KW-1133">Transmembrane helix</keyword>
<feature type="transmembrane region" description="Helical" evidence="7">
    <location>
        <begin position="299"/>
        <end position="321"/>
    </location>
</feature>
<comment type="similarity">
    <text evidence="2">Belongs to the nucleobase:cation symporter-2 (NCS2) (TC 2.A.40) family.</text>
</comment>
<evidence type="ECO:0008006" key="9">
    <source>
        <dbReference type="Google" id="ProtNLM"/>
    </source>
</evidence>
<feature type="transmembrane region" description="Helical" evidence="7">
    <location>
        <begin position="154"/>
        <end position="172"/>
    </location>
</feature>
<dbReference type="EMBL" id="DSLA01000020">
    <property type="protein sequence ID" value="HEH34760.1"/>
    <property type="molecule type" value="Genomic_DNA"/>
</dbReference>
<comment type="subcellular location">
    <subcellularLocation>
        <location evidence="1">Membrane</location>
        <topology evidence="1">Multi-pass membrane protein</topology>
    </subcellularLocation>
</comment>
<dbReference type="GO" id="GO:0042907">
    <property type="term" value="F:xanthine transmembrane transporter activity"/>
    <property type="evidence" value="ECO:0007669"/>
    <property type="project" value="TreeGrafter"/>
</dbReference>